<comment type="similarity">
    <text evidence="1 2">Belongs to the CutC family.</text>
</comment>
<dbReference type="NCBIfam" id="NF008603">
    <property type="entry name" value="PRK11572.1"/>
    <property type="match status" value="1"/>
</dbReference>
<comment type="caution">
    <text evidence="2">Once thought to be involved in copper homeostasis, experiments in E.coli have shown this is not the case.</text>
</comment>
<dbReference type="Gene3D" id="3.20.20.380">
    <property type="entry name" value="Copper homeostasis (CutC) domain"/>
    <property type="match status" value="1"/>
</dbReference>
<dbReference type="FunFam" id="3.20.20.380:FF:000001">
    <property type="entry name" value="Copper homeostasis protein CutC"/>
    <property type="match status" value="1"/>
</dbReference>
<dbReference type="HAMAP" id="MF_00795">
    <property type="entry name" value="CutC"/>
    <property type="match status" value="1"/>
</dbReference>
<dbReference type="AlphaFoldDB" id="A0A1I7F665"/>
<dbReference type="InterPro" id="IPR036822">
    <property type="entry name" value="CutC-like_dom_sf"/>
</dbReference>
<dbReference type="PANTHER" id="PTHR12598:SF0">
    <property type="entry name" value="COPPER HOMEOSTASIS PROTEIN CUTC HOMOLOG"/>
    <property type="match status" value="1"/>
</dbReference>
<dbReference type="Proteomes" id="UP000242496">
    <property type="component" value="Unassembled WGS sequence"/>
</dbReference>
<gene>
    <name evidence="2" type="primary">cutC</name>
    <name evidence="3" type="ORF">SAMN05421784_10327</name>
</gene>
<proteinExistence type="inferred from homology"/>
<dbReference type="InterPro" id="IPR005627">
    <property type="entry name" value="CutC-like"/>
</dbReference>
<comment type="subcellular location">
    <subcellularLocation>
        <location evidence="2">Cytoplasm</location>
    </subcellularLocation>
</comment>
<keyword evidence="2" id="KW-0963">Cytoplasm</keyword>
<dbReference type="Pfam" id="PF03932">
    <property type="entry name" value="CutC"/>
    <property type="match status" value="1"/>
</dbReference>
<evidence type="ECO:0000256" key="2">
    <source>
        <dbReference type="HAMAP-Rule" id="MF_00795"/>
    </source>
</evidence>
<evidence type="ECO:0000313" key="4">
    <source>
        <dbReference type="Proteomes" id="UP000242496"/>
    </source>
</evidence>
<dbReference type="GO" id="GO:0005507">
    <property type="term" value="F:copper ion binding"/>
    <property type="evidence" value="ECO:0007669"/>
    <property type="project" value="TreeGrafter"/>
</dbReference>
<sequence length="250" mass="27614">MIKLEICCYSVNCALIAQKAGADRIELCASPPEGGLTPSSGALRQAIQQISIPVHPIVRPRWGDFCYNNIDFEVMKNDVAYLRDMGFPGVVFGVLNEVGHIDRLRMRQLMSLSGNMEVTFHRAFDMCFDPHVALEQLTELGVKRILTSGQQQNAEMGLPLLKELVQASQGPIIMPGAGVRVSNVSKFLEFGMTEVHSSAGQLKPSSMKYRKAGVTMSSDDCDVDEYSHYCVDGQLVESMKGVISLIQRKR</sequence>
<dbReference type="RefSeq" id="WP_092547899.1">
    <property type="nucleotide sequence ID" value="NZ_CAWRBG010000046.1"/>
</dbReference>
<dbReference type="EMBL" id="FPBJ01000003">
    <property type="protein sequence ID" value="SFU31682.1"/>
    <property type="molecule type" value="Genomic_DNA"/>
</dbReference>
<reference evidence="4" key="1">
    <citation type="submission" date="2016-10" db="EMBL/GenBank/DDBJ databases">
        <authorList>
            <person name="Varghese N."/>
            <person name="Submissions S."/>
        </authorList>
    </citation>
    <scope>NUCLEOTIDE SEQUENCE [LARGE SCALE GENOMIC DNA]</scope>
    <source>
        <strain evidence="4">DSM 18168</strain>
    </source>
</reference>
<dbReference type="SUPFAM" id="SSF110395">
    <property type="entry name" value="CutC-like"/>
    <property type="match status" value="1"/>
</dbReference>
<dbReference type="STRING" id="351659.SAMN05421784_10327"/>
<dbReference type="GO" id="GO:0005737">
    <property type="term" value="C:cytoplasm"/>
    <property type="evidence" value="ECO:0007669"/>
    <property type="project" value="UniProtKB-SubCell"/>
</dbReference>
<dbReference type="OrthoDB" id="9815677at2"/>
<accession>A0A1I7F665</accession>
<organism evidence="3 4">
    <name type="scientific">Xenorhabdus koppenhoeferi</name>
    <dbReference type="NCBI Taxonomy" id="351659"/>
    <lineage>
        <taxon>Bacteria</taxon>
        <taxon>Pseudomonadati</taxon>
        <taxon>Pseudomonadota</taxon>
        <taxon>Gammaproteobacteria</taxon>
        <taxon>Enterobacterales</taxon>
        <taxon>Morganellaceae</taxon>
        <taxon>Xenorhabdus</taxon>
    </lineage>
</organism>
<evidence type="ECO:0000313" key="3">
    <source>
        <dbReference type="EMBL" id="SFU31682.1"/>
    </source>
</evidence>
<evidence type="ECO:0000256" key="1">
    <source>
        <dbReference type="ARBA" id="ARBA00007768"/>
    </source>
</evidence>
<keyword evidence="4" id="KW-1185">Reference proteome</keyword>
<protein>
    <recommendedName>
        <fullName evidence="2">PF03932 family protein CutC</fullName>
    </recommendedName>
</protein>
<dbReference type="PANTHER" id="PTHR12598">
    <property type="entry name" value="COPPER HOMEOSTASIS PROTEIN CUTC"/>
    <property type="match status" value="1"/>
</dbReference>
<name>A0A1I7F665_9GAMM</name>